<dbReference type="Gene3D" id="1.20.1060.20">
    <property type="match status" value="1"/>
</dbReference>
<evidence type="ECO:0000256" key="5">
    <source>
        <dbReference type="ARBA" id="ARBA00022618"/>
    </source>
</evidence>
<dbReference type="SUPFAM" id="SSF75553">
    <property type="entry name" value="Smc hinge domain"/>
    <property type="match status" value="1"/>
</dbReference>
<keyword evidence="6" id="KW-0498">Mitosis</keyword>
<evidence type="ECO:0000256" key="1">
    <source>
        <dbReference type="ARBA" id="ARBA00004123"/>
    </source>
</evidence>
<sequence length="2243" mass="252965">MMPRWTQHSANGMGVQITDDVESMFELLEHIGTGNYGEVFKARVVATDALAAVKVIKLEPGEHLDDVLREVNFLRDCQHENVVRYIGCFIKRGPVKGQRHVWIAMEYCGGGSVEWCYKGLKGGLMELEIAVIVRECLKGLAFLESCGKIHRDIKCGNILLTEDGEVKLADFGVSAQLTKTLTKRKTFIGTPYWMSPEVITSEDKGTLYDSKADIWSLGITAIEMAECKPPMFDMHPMRVLFMIAKLDPPTLKNSNPPWSLEFRDFLRQCLEKDPTMRPSARYIWQHPFVKSATAGGLTVQRLIQRTRYARKVRAEAKFNLANLKLGPRQLDDSEVDDEDEDDQQFDPFTKKDENEAVEEQEEIPDFNDEDPGRTIRPARKILSNAPQHRAFDEANQIADNGIFEKGILSNSVASPLSPVFSAAPESPANKLQQNLTLTHHDVRKPVKKFRDTFKALRLCRLGIQITCAECFGDTLLFGTEQGLFAYDSSLVDAKMMQLSNRRYTQINYVEEFGIIVSRSGKYDVVAVHDVSGIRKFTRRMKFEVETKIKKIKESRGCHFFSLSSCRNFHHLCIAMGNSVLVMRWAPFPFNKFMKEKDVLVSSKPTSLDLIETAPNENLLFIGGSKTVFKSIDIRTGDSEDVNVSEFSNAKALGKCVRGISFESTLVLCYEKYGLISGLGNDAEDEMRSLTWRNPMTFAAKLGSDHLVAGSSTVVDVINIESGKTVHVFATKLDKIRELRLLTCHGNKLFLLAQEEKDVRMKTKTSAKKHGTSKPGTPASNSQVASHTDASDQDPSFVSGRRIYLVRWAGYSEEHDTWEPPEAFTDFRTVLKEYKSYKEEKLSKLKKSSEKGDNSKVDSHPASESSAKRPYSEEHDLSNSEQPKKKALLDIDKEIGALPITFTYSYLLDELIPHIIATGVECIPRKVRHLESWDPFIESIDSVSSRFPGRTTEAKDTNSYCVGLKWRAGILNEATTNNHSFVRMAVAREKCQDAGRLVQLEVVNFKSYNGRQVIGPFDHFTSVIGPNGAGKSNLMDAVSFVLGIQSAHLRSARLRDLVYANERDPNEERPSEASVTAVYEKSDGAVLRFSRIITATGSSEYRINNKSVAFSLYNSTLEAENILIKARNFLVFQGDVEAVASQSPKDLTRLIEQISGSLELKTEYERLKTVLEKATEASTVNFNKKRGINAEMKQVKEQKEEVERFQKLLTQRTKQVVTMLVWRLFHMEAAVKHVQESIRAEKVAQTAVTAKLEGAEAALKESKKAMAVSMKENLKSESKIKQLNADIDEQKPEQLKFEEKLKHGAKKIAQAKDNLLKAEKSHEKQQSSIAELEKNLANVAKAAQKFEAKAKKEASKGSDIAFDDESRAKYNSIRETATSRTISDRQQLSALQRQMKTESEDLKRKEETLQEAKGKEARLMDELALLEERKTTMGNNVTEIRSNLANFKKELDAMETDRRRLRTQESEKNEKLTEILGKLKDAHADRNESDRDARNRKILETLQSIFPGVKGRLIDLCKPTQRKYETAVATILGRNIDSIVVDTERTGIDCIQYMRDQRLGTATFLPLDTLTVKHINEKYRNFAKGARLAVDVIQVEAAYERAVQFACSDSLVCETLEVAKEVCWTRGQEVKAVTLDGTVLHKTGLMTGGQSSSSSKDSRRWEEKEIEALRKAREVLMNDIAEIAKARRKLANDDQLRSEISAAESKLNVALDFANTNKRKHASVQKELDNLRSEIAAIEPAIAALSAELEEKTRQKQSLETRIFAVEDELFKSFCAEFKVANIRDFDEGYGSLERELNEKRLEFETNQAQFSNQLGGTLSSPVAVLIGSNDAFIRMAFEKNQAKETESRITRLNDTIVTLEEEQEEIQNAYNEHKGEVDAIIKKLDSFKESLATSSAKFEERRKQVEAAKKTLTTLQKEMEGTLKGINGKQAQVDRLNAERLAIFRRCKLEEIELPLSRGSLTSMSLEEIDAMPDGDQMEVDDDTQMSSQEKSVALLDSVTVDFSVLKREQKQNGSDEAEIEFQENIKNLTSEIEKLAPNMRASEKFDDVEAKLRATADEFESARKEAKQAKDAFAEIKQERFKKFNNAFEHISGKIDQIYKELTKSKTFPLGGNAYLTLEDSEEPYLDGVKFHTMPPMKRFRDMEQLSGGEKTVAALALLFAIHSYRPAPFFVLDEVDAALDNANVAKVANYIRSRASDEFQFIVISLKSTFYERAQALVGIYKDQDENSSRVLTLRLEGLED</sequence>
<dbReference type="Pfam" id="PF06470">
    <property type="entry name" value="SMC_hinge"/>
    <property type="match status" value="1"/>
</dbReference>
<dbReference type="PROSITE" id="PS50011">
    <property type="entry name" value="PROTEIN_KINASE_DOM"/>
    <property type="match status" value="1"/>
</dbReference>
<feature type="compositionally biased region" description="Basic and acidic residues" evidence="12">
    <location>
        <begin position="1394"/>
        <end position="1414"/>
    </location>
</feature>
<feature type="region of interest" description="Disordered" evidence="12">
    <location>
        <begin position="329"/>
        <end position="373"/>
    </location>
</feature>
<dbReference type="GO" id="GO:0016887">
    <property type="term" value="F:ATP hydrolysis activity"/>
    <property type="evidence" value="ECO:0007669"/>
    <property type="project" value="InterPro"/>
</dbReference>
<dbReference type="SMART" id="SM00036">
    <property type="entry name" value="CNH"/>
    <property type="match status" value="1"/>
</dbReference>
<dbReference type="InterPro" id="IPR011009">
    <property type="entry name" value="Kinase-like_dom_sf"/>
</dbReference>
<evidence type="ECO:0000256" key="4">
    <source>
        <dbReference type="ARBA" id="ARBA00022454"/>
    </source>
</evidence>
<dbReference type="Gene3D" id="1.20.5.170">
    <property type="match status" value="1"/>
</dbReference>
<evidence type="ECO:0000256" key="3">
    <source>
        <dbReference type="ARBA" id="ARBA00005597"/>
    </source>
</evidence>
<dbReference type="InterPro" id="IPR003395">
    <property type="entry name" value="RecF/RecN/SMC_N"/>
</dbReference>
<feature type="binding site" evidence="10">
    <location>
        <position position="54"/>
    </location>
    <ligand>
        <name>ATP</name>
        <dbReference type="ChEBI" id="CHEBI:30616"/>
    </ligand>
</feature>
<feature type="region of interest" description="Disordered" evidence="12">
    <location>
        <begin position="760"/>
        <end position="794"/>
    </location>
</feature>
<keyword evidence="8" id="KW-0539">Nucleus</keyword>
<dbReference type="GO" id="GO:0007062">
    <property type="term" value="P:sister chromatid cohesion"/>
    <property type="evidence" value="ECO:0007669"/>
    <property type="project" value="InterPro"/>
</dbReference>
<keyword evidence="9" id="KW-0131">Cell cycle</keyword>
<dbReference type="GO" id="GO:0005524">
    <property type="term" value="F:ATP binding"/>
    <property type="evidence" value="ECO:0007669"/>
    <property type="project" value="UniProtKB-UniRule"/>
</dbReference>
<dbReference type="InterPro" id="IPR017441">
    <property type="entry name" value="Protein_kinase_ATP_BS"/>
</dbReference>
<evidence type="ECO:0000256" key="2">
    <source>
        <dbReference type="ARBA" id="ARBA00004286"/>
    </source>
</evidence>
<reference evidence="16 17" key="1">
    <citation type="journal article" date="2019" name="Sci. Rep.">
        <title>Comparative genomics of chytrid fungi reveal insights into the obligate biotrophic and pathogenic lifestyle of Synchytrium endobioticum.</title>
        <authorList>
            <person name="van de Vossenberg B.T.L.H."/>
            <person name="Warris S."/>
            <person name="Nguyen H.D.T."/>
            <person name="van Gent-Pelzer M.P.E."/>
            <person name="Joly D.L."/>
            <person name="van de Geest H.C."/>
            <person name="Bonants P.J.M."/>
            <person name="Smith D.S."/>
            <person name="Levesque C.A."/>
            <person name="van der Lee T.A.J."/>
        </authorList>
    </citation>
    <scope>NUCLEOTIDE SEQUENCE [LARGE SCALE GENOMIC DNA]</scope>
    <source>
        <strain evidence="16 17">CBS 675.73</strain>
    </source>
</reference>
<keyword evidence="10" id="KW-0547">Nucleotide-binding</keyword>
<dbReference type="SMART" id="SM00298">
    <property type="entry name" value="CHROMO"/>
    <property type="match status" value="1"/>
</dbReference>
<dbReference type="Pfam" id="PF00780">
    <property type="entry name" value="CNH"/>
    <property type="match status" value="1"/>
</dbReference>
<evidence type="ECO:0000256" key="9">
    <source>
        <dbReference type="ARBA" id="ARBA00023306"/>
    </source>
</evidence>
<evidence type="ECO:0000313" key="16">
    <source>
        <dbReference type="EMBL" id="TPX78435.1"/>
    </source>
</evidence>
<dbReference type="SUPFAM" id="SSF52540">
    <property type="entry name" value="P-loop containing nucleoside triphosphate hydrolases"/>
    <property type="match status" value="2"/>
</dbReference>
<name>A0A507FSM2_9FUNG</name>
<dbReference type="GO" id="GO:0051301">
    <property type="term" value="P:cell division"/>
    <property type="evidence" value="ECO:0007669"/>
    <property type="project" value="UniProtKB-KW"/>
</dbReference>
<dbReference type="InterPro" id="IPR027417">
    <property type="entry name" value="P-loop_NTPase"/>
</dbReference>
<dbReference type="Proteomes" id="UP000320333">
    <property type="component" value="Unassembled WGS sequence"/>
</dbReference>
<comment type="similarity">
    <text evidence="3">Belongs to the SMC family. SMC1 subfamily.</text>
</comment>
<dbReference type="Gene3D" id="3.40.50.300">
    <property type="entry name" value="P-loop containing nucleotide triphosphate hydrolases"/>
    <property type="match status" value="2"/>
</dbReference>
<feature type="region of interest" description="Disordered" evidence="12">
    <location>
        <begin position="1375"/>
        <end position="1414"/>
    </location>
</feature>
<comment type="caution">
    <text evidence="16">The sequence shown here is derived from an EMBL/GenBank/DDBJ whole genome shotgun (WGS) entry which is preliminary data.</text>
</comment>
<dbReference type="FunFam" id="1.10.510.10:FF:000421">
    <property type="entry name" value="Serine/threonine-protein kinase PAK 6"/>
    <property type="match status" value="1"/>
</dbReference>
<keyword evidence="4" id="KW-0158">Chromosome</keyword>
<dbReference type="SUPFAM" id="SSF56112">
    <property type="entry name" value="Protein kinase-like (PK-like)"/>
    <property type="match status" value="1"/>
</dbReference>
<dbReference type="GO" id="GO:0003677">
    <property type="term" value="F:DNA binding"/>
    <property type="evidence" value="ECO:0007669"/>
    <property type="project" value="TreeGrafter"/>
</dbReference>
<dbReference type="InterPro" id="IPR000953">
    <property type="entry name" value="Chromo/chromo_shadow_dom"/>
</dbReference>
<dbReference type="Pfam" id="PF00069">
    <property type="entry name" value="Pkinase"/>
    <property type="match status" value="1"/>
</dbReference>
<dbReference type="SMART" id="SM00220">
    <property type="entry name" value="S_TKc"/>
    <property type="match status" value="1"/>
</dbReference>
<gene>
    <name evidence="16" type="ORF">CcCBS67573_g00271</name>
</gene>
<evidence type="ECO:0000313" key="17">
    <source>
        <dbReference type="Proteomes" id="UP000320333"/>
    </source>
</evidence>
<dbReference type="Gene3D" id="3.30.70.1620">
    <property type="match status" value="1"/>
</dbReference>
<evidence type="ECO:0000259" key="15">
    <source>
        <dbReference type="PROSITE" id="PS50219"/>
    </source>
</evidence>
<dbReference type="Gene3D" id="1.10.510.10">
    <property type="entry name" value="Transferase(Phosphotransferase) domain 1"/>
    <property type="match status" value="1"/>
</dbReference>
<dbReference type="GO" id="GO:0004672">
    <property type="term" value="F:protein kinase activity"/>
    <property type="evidence" value="ECO:0007669"/>
    <property type="project" value="InterPro"/>
</dbReference>
<feature type="coiled-coil region" evidence="11">
    <location>
        <begin position="1713"/>
        <end position="1768"/>
    </location>
</feature>
<comment type="subcellular location">
    <subcellularLocation>
        <location evidence="2">Chromosome</location>
    </subcellularLocation>
    <subcellularLocation>
        <location evidence="1">Nucleus</location>
    </subcellularLocation>
</comment>
<dbReference type="EMBL" id="QEAP01000004">
    <property type="protein sequence ID" value="TPX78435.1"/>
    <property type="molecule type" value="Genomic_DNA"/>
</dbReference>
<dbReference type="SMART" id="SM00968">
    <property type="entry name" value="SMC_hinge"/>
    <property type="match status" value="1"/>
</dbReference>
<dbReference type="GO" id="GO:0005634">
    <property type="term" value="C:nucleus"/>
    <property type="evidence" value="ECO:0007669"/>
    <property type="project" value="UniProtKB-SubCell"/>
</dbReference>
<evidence type="ECO:0000256" key="8">
    <source>
        <dbReference type="ARBA" id="ARBA00023242"/>
    </source>
</evidence>
<evidence type="ECO:0000256" key="6">
    <source>
        <dbReference type="ARBA" id="ARBA00022776"/>
    </source>
</evidence>
<dbReference type="STRING" id="246404.A0A507FSM2"/>
<feature type="domain" description="Chromo" evidence="14">
    <location>
        <begin position="778"/>
        <end position="845"/>
    </location>
</feature>
<evidence type="ECO:0000259" key="14">
    <source>
        <dbReference type="PROSITE" id="PS50013"/>
    </source>
</evidence>
<feature type="coiled-coil region" evidence="11">
    <location>
        <begin position="1307"/>
        <end position="1348"/>
    </location>
</feature>
<dbReference type="Pfam" id="PF00385">
    <property type="entry name" value="Chromo"/>
    <property type="match status" value="1"/>
</dbReference>
<feature type="coiled-coil region" evidence="11">
    <location>
        <begin position="2046"/>
        <end position="2080"/>
    </location>
</feature>
<evidence type="ECO:0000256" key="10">
    <source>
        <dbReference type="PROSITE-ProRule" id="PRU10141"/>
    </source>
</evidence>
<dbReference type="InterPro" id="IPR036277">
    <property type="entry name" value="SMC_hinge_sf"/>
</dbReference>
<feature type="compositionally biased region" description="Acidic residues" evidence="12">
    <location>
        <begin position="355"/>
        <end position="369"/>
    </location>
</feature>
<dbReference type="PROSITE" id="PS50219">
    <property type="entry name" value="CNH"/>
    <property type="match status" value="1"/>
</dbReference>
<keyword evidence="7 11" id="KW-0175">Coiled coil</keyword>
<evidence type="ECO:0000256" key="12">
    <source>
        <dbReference type="SAM" id="MobiDB-lite"/>
    </source>
</evidence>
<dbReference type="GO" id="GO:0008278">
    <property type="term" value="C:cohesin complex"/>
    <property type="evidence" value="ECO:0007669"/>
    <property type="project" value="InterPro"/>
</dbReference>
<dbReference type="PANTHER" id="PTHR18937">
    <property type="entry name" value="STRUCTURAL MAINTENANCE OF CHROMOSOMES SMC FAMILY MEMBER"/>
    <property type="match status" value="1"/>
</dbReference>
<accession>A0A507FSM2</accession>
<dbReference type="SUPFAM" id="SSF54160">
    <property type="entry name" value="Chromo domain-like"/>
    <property type="match status" value="1"/>
</dbReference>
<feature type="region of interest" description="Disordered" evidence="12">
    <location>
        <begin position="841"/>
        <end position="882"/>
    </location>
</feature>
<dbReference type="OrthoDB" id="5575062at2759"/>
<protein>
    <recommendedName>
        <fullName evidence="18">Non-specific serine/threonine protein kinase</fullName>
    </recommendedName>
</protein>
<dbReference type="PROSITE" id="PS50013">
    <property type="entry name" value="CHROMO_2"/>
    <property type="match status" value="1"/>
</dbReference>
<dbReference type="CDD" id="cd03275">
    <property type="entry name" value="ABC_SMC1_euk"/>
    <property type="match status" value="2"/>
</dbReference>
<evidence type="ECO:0008006" key="18">
    <source>
        <dbReference type="Google" id="ProtNLM"/>
    </source>
</evidence>
<feature type="domain" description="CNH" evidence="15">
    <location>
        <begin position="462"/>
        <end position="748"/>
    </location>
</feature>
<dbReference type="Pfam" id="PF02463">
    <property type="entry name" value="SMC_N"/>
    <property type="match status" value="1"/>
</dbReference>
<feature type="compositionally biased region" description="Basic residues" evidence="12">
    <location>
        <begin position="761"/>
        <end position="771"/>
    </location>
</feature>
<dbReference type="PANTHER" id="PTHR18937:SF12">
    <property type="entry name" value="STRUCTURAL MAINTENANCE OF CHROMOSOMES PROTEIN"/>
    <property type="match status" value="1"/>
</dbReference>
<keyword evidence="5" id="KW-0132">Cell division</keyword>
<feature type="compositionally biased region" description="Acidic residues" evidence="12">
    <location>
        <begin position="332"/>
        <end position="344"/>
    </location>
</feature>
<feature type="domain" description="Protein kinase" evidence="13">
    <location>
        <begin position="25"/>
        <end position="289"/>
    </location>
</feature>
<dbReference type="InterPro" id="IPR016197">
    <property type="entry name" value="Chromo-like_dom_sf"/>
</dbReference>
<keyword evidence="10" id="KW-0067">ATP-binding</keyword>
<feature type="coiled-coil region" evidence="11">
    <location>
        <begin position="1835"/>
        <end position="1918"/>
    </location>
</feature>
<feature type="compositionally biased region" description="Polar residues" evidence="12">
    <location>
        <begin position="1375"/>
        <end position="1393"/>
    </location>
</feature>
<dbReference type="InterPro" id="IPR023780">
    <property type="entry name" value="Chromo_domain"/>
</dbReference>
<dbReference type="Gene3D" id="2.40.50.40">
    <property type="match status" value="1"/>
</dbReference>
<evidence type="ECO:0000259" key="13">
    <source>
        <dbReference type="PROSITE" id="PS50011"/>
    </source>
</evidence>
<keyword evidence="17" id="KW-1185">Reference proteome</keyword>
<dbReference type="InterPro" id="IPR001180">
    <property type="entry name" value="CNH_dom"/>
</dbReference>
<dbReference type="InterPro" id="IPR010935">
    <property type="entry name" value="SMC_hinge"/>
</dbReference>
<feature type="coiled-coil region" evidence="11">
    <location>
        <begin position="1156"/>
        <end position="1214"/>
    </location>
</feature>
<dbReference type="PROSITE" id="PS00107">
    <property type="entry name" value="PROTEIN_KINASE_ATP"/>
    <property type="match status" value="1"/>
</dbReference>
<evidence type="ECO:0000256" key="11">
    <source>
        <dbReference type="SAM" id="Coils"/>
    </source>
</evidence>
<dbReference type="CDD" id="cd00024">
    <property type="entry name" value="CD_CSD"/>
    <property type="match status" value="1"/>
</dbReference>
<proteinExistence type="inferred from homology"/>
<dbReference type="InterPro" id="IPR000719">
    <property type="entry name" value="Prot_kinase_dom"/>
</dbReference>
<dbReference type="InterPro" id="IPR028468">
    <property type="entry name" value="Smc1_ABC"/>
</dbReference>
<evidence type="ECO:0000256" key="7">
    <source>
        <dbReference type="ARBA" id="ARBA00023054"/>
    </source>
</evidence>
<feature type="compositionally biased region" description="Polar residues" evidence="12">
    <location>
        <begin position="773"/>
        <end position="794"/>
    </location>
</feature>
<organism evidence="16 17">
    <name type="scientific">Chytriomyces confervae</name>
    <dbReference type="NCBI Taxonomy" id="246404"/>
    <lineage>
        <taxon>Eukaryota</taxon>
        <taxon>Fungi</taxon>
        <taxon>Fungi incertae sedis</taxon>
        <taxon>Chytridiomycota</taxon>
        <taxon>Chytridiomycota incertae sedis</taxon>
        <taxon>Chytridiomycetes</taxon>
        <taxon>Chytridiales</taxon>
        <taxon>Chytriomycetaceae</taxon>
        <taxon>Chytriomyces</taxon>
    </lineage>
</organism>